<dbReference type="PANTHER" id="PTHR21272:SF3">
    <property type="entry name" value="CATABOLIC 3-DEHYDROQUINASE"/>
    <property type="match status" value="1"/>
</dbReference>
<accession>A0A427XEL8</accession>
<dbReference type="Gene3D" id="3.40.50.9100">
    <property type="entry name" value="Dehydroquinase, class II"/>
    <property type="match status" value="1"/>
</dbReference>
<keyword evidence="2 3" id="KW-0456">Lyase</keyword>
<dbReference type="SUPFAM" id="SSF52304">
    <property type="entry name" value="Type II 3-dehydroquinate dehydratase"/>
    <property type="match status" value="1"/>
</dbReference>
<feature type="binding site" evidence="3 5">
    <location>
        <position position="83"/>
    </location>
    <ligand>
        <name>substrate</name>
    </ligand>
</feature>
<keyword evidence="1 3" id="KW-0672">Quinate metabolism</keyword>
<comment type="subunit">
    <text evidence="3">Homododecamer. Adopts a ring-like structure, composed of an arrangement of two hexameric rings stacked on top of one another.</text>
</comment>
<evidence type="ECO:0000256" key="6">
    <source>
        <dbReference type="PIRSR" id="PIRSR001399-3"/>
    </source>
</evidence>
<comment type="catalytic activity">
    <reaction evidence="3">
        <text>3-dehydroquinate = 3-dehydroshikimate + H2O</text>
        <dbReference type="Rhea" id="RHEA:21096"/>
        <dbReference type="ChEBI" id="CHEBI:15377"/>
        <dbReference type="ChEBI" id="CHEBI:16630"/>
        <dbReference type="ChEBI" id="CHEBI:32364"/>
        <dbReference type="EC" id="4.2.1.10"/>
    </reaction>
</comment>
<protein>
    <recommendedName>
        <fullName evidence="3">Catabolic 3-dehydroquinase</fullName>
        <shortName evidence="3">cDHQase</shortName>
        <ecNumber evidence="3">4.2.1.10</ecNumber>
    </recommendedName>
    <alternativeName>
        <fullName evidence="3">3-dehydroquinate dehydratase</fullName>
    </alternativeName>
</protein>
<dbReference type="NCBIfam" id="NF003805">
    <property type="entry name" value="PRK05395.1-2"/>
    <property type="match status" value="1"/>
</dbReference>
<sequence>MSGINVLLIHGPNLNLLGSREPEKYGSTTLADIESTAAAAAKEAGGSLVAFQSNHEGALLDRIHAARSEGIDAIIINAGAYTHTSVALQDALTGVEIPFIEFHITNVHAREPFRHHSYLSSKAAAVVCGLGVAGYPLIVSHVCKTYKKKAAKA</sequence>
<dbReference type="EMBL" id="RSCE01000017">
    <property type="protein sequence ID" value="RSH77276.1"/>
    <property type="molecule type" value="Genomic_DNA"/>
</dbReference>
<dbReference type="NCBIfam" id="TIGR01088">
    <property type="entry name" value="aroQ"/>
    <property type="match status" value="1"/>
</dbReference>
<feature type="binding site" evidence="3 5">
    <location>
        <position position="90"/>
    </location>
    <ligand>
        <name>substrate</name>
    </ligand>
</feature>
<dbReference type="CDD" id="cd00466">
    <property type="entry name" value="DHQase_II"/>
    <property type="match status" value="1"/>
</dbReference>
<dbReference type="OrthoDB" id="8191625at2759"/>
<feature type="binding site" evidence="3 5">
    <location>
        <begin position="104"/>
        <end position="105"/>
    </location>
    <ligand>
        <name>substrate</name>
    </ligand>
</feature>
<dbReference type="NCBIfam" id="NF003804">
    <property type="entry name" value="PRK05395.1-1"/>
    <property type="match status" value="1"/>
</dbReference>
<proteinExistence type="inferred from homology"/>
<feature type="active site" description="Proton acceptor" evidence="3 4">
    <location>
        <position position="25"/>
    </location>
</feature>
<dbReference type="RefSeq" id="XP_028472423.1">
    <property type="nucleotide sequence ID" value="XM_028619249.1"/>
</dbReference>
<reference evidence="7 8" key="1">
    <citation type="submission" date="2018-11" db="EMBL/GenBank/DDBJ databases">
        <title>Genome sequence of Apiotrichum porosum DSM 27194.</title>
        <authorList>
            <person name="Aliyu H."/>
            <person name="Gorte O."/>
            <person name="Ochsenreither K."/>
        </authorList>
    </citation>
    <scope>NUCLEOTIDE SEQUENCE [LARGE SCALE GENOMIC DNA]</scope>
    <source>
        <strain evidence="7 8">DSM 27194</strain>
    </source>
</reference>
<dbReference type="UniPathway" id="UPA00088">
    <property type="reaction ID" value="UER00178"/>
</dbReference>
<gene>
    <name evidence="7" type="ORF">EHS24_003585</name>
</gene>
<keyword evidence="8" id="KW-1185">Reference proteome</keyword>
<feature type="site" description="Transition state stabilizer" evidence="3 6">
    <location>
        <position position="20"/>
    </location>
</feature>
<dbReference type="GO" id="GO:0019631">
    <property type="term" value="P:quinate catabolic process"/>
    <property type="evidence" value="ECO:0007669"/>
    <property type="project" value="TreeGrafter"/>
</dbReference>
<dbReference type="InterPro" id="IPR001874">
    <property type="entry name" value="DHquinase_II"/>
</dbReference>
<feature type="binding site" evidence="3 5">
    <location>
        <position position="77"/>
    </location>
    <ligand>
        <name>substrate</name>
    </ligand>
</feature>
<evidence type="ECO:0000313" key="8">
    <source>
        <dbReference type="Proteomes" id="UP000279236"/>
    </source>
</evidence>
<comment type="function">
    <text evidence="3">Is involved in the catabolism of quinate. Allows the utilization of quinate as carbon source via the beta-ketoadipate pathway.</text>
</comment>
<dbReference type="Proteomes" id="UP000279236">
    <property type="component" value="Unassembled WGS sequence"/>
</dbReference>
<dbReference type="GeneID" id="39588128"/>
<dbReference type="InterPro" id="IPR036441">
    <property type="entry name" value="DHquinase_II_sf"/>
</dbReference>
<dbReference type="GO" id="GO:0003855">
    <property type="term" value="F:3-dehydroquinate dehydratase activity"/>
    <property type="evidence" value="ECO:0007669"/>
    <property type="project" value="UniProtKB-UniRule"/>
</dbReference>
<dbReference type="EC" id="4.2.1.10" evidence="3"/>
<dbReference type="PIRSF" id="PIRSF001399">
    <property type="entry name" value="DHquinase_II"/>
    <property type="match status" value="1"/>
</dbReference>
<dbReference type="AlphaFoldDB" id="A0A427XEL8"/>
<dbReference type="PANTHER" id="PTHR21272">
    <property type="entry name" value="CATABOLIC 3-DEHYDROQUINASE"/>
    <property type="match status" value="1"/>
</dbReference>
<evidence type="ECO:0000313" key="7">
    <source>
        <dbReference type="EMBL" id="RSH77276.1"/>
    </source>
</evidence>
<dbReference type="GO" id="GO:0046279">
    <property type="term" value="P:3,4-dihydroxybenzoate biosynthetic process"/>
    <property type="evidence" value="ECO:0007669"/>
    <property type="project" value="UniProtKB-UniRule"/>
</dbReference>
<dbReference type="NCBIfam" id="NF003806">
    <property type="entry name" value="PRK05395.1-3"/>
    <property type="match status" value="1"/>
</dbReference>
<dbReference type="HAMAP" id="MF_00169">
    <property type="entry name" value="AroQ"/>
    <property type="match status" value="1"/>
</dbReference>
<dbReference type="NCBIfam" id="NF003807">
    <property type="entry name" value="PRK05395.1-4"/>
    <property type="match status" value="1"/>
</dbReference>
<evidence type="ECO:0000256" key="2">
    <source>
        <dbReference type="ARBA" id="ARBA00023239"/>
    </source>
</evidence>
<dbReference type="Pfam" id="PF01220">
    <property type="entry name" value="DHquinase_II"/>
    <property type="match status" value="1"/>
</dbReference>
<evidence type="ECO:0000256" key="1">
    <source>
        <dbReference type="ARBA" id="ARBA00022911"/>
    </source>
</evidence>
<feature type="binding site" evidence="3 5">
    <location>
        <position position="114"/>
    </location>
    <ligand>
        <name>substrate</name>
    </ligand>
</feature>
<organism evidence="7 8">
    <name type="scientific">Apiotrichum porosum</name>
    <dbReference type="NCBI Taxonomy" id="105984"/>
    <lineage>
        <taxon>Eukaryota</taxon>
        <taxon>Fungi</taxon>
        <taxon>Dikarya</taxon>
        <taxon>Basidiomycota</taxon>
        <taxon>Agaricomycotina</taxon>
        <taxon>Tremellomycetes</taxon>
        <taxon>Trichosporonales</taxon>
        <taxon>Trichosporonaceae</taxon>
        <taxon>Apiotrichum</taxon>
    </lineage>
</organism>
<dbReference type="STRING" id="105984.A0A427XEL8"/>
<evidence type="ECO:0000256" key="4">
    <source>
        <dbReference type="PIRSR" id="PIRSR001399-1"/>
    </source>
</evidence>
<comment type="similarity">
    <text evidence="3">Belongs to the type-II 3-dehydroquinase family.</text>
</comment>
<evidence type="ECO:0000256" key="5">
    <source>
        <dbReference type="PIRSR" id="PIRSR001399-2"/>
    </source>
</evidence>
<evidence type="ECO:0000256" key="3">
    <source>
        <dbReference type="HAMAP-Rule" id="MF_03136"/>
    </source>
</evidence>
<comment type="caution">
    <text evidence="7">The sequence shown here is derived from an EMBL/GenBank/DDBJ whole genome shotgun (WGS) entry which is preliminary data.</text>
</comment>
<feature type="active site" description="Proton donor" evidence="3 4">
    <location>
        <position position="103"/>
    </location>
</feature>
<dbReference type="PROSITE" id="PS01029">
    <property type="entry name" value="DEHYDROQUINASE_II"/>
    <property type="match status" value="1"/>
</dbReference>
<comment type="pathway">
    <text evidence="3">Aromatic compound metabolism; 3,4-dihydroxybenzoate biosynthesis; 3,4-dihydroxybenzoate from 3-dehydroquinate: step 1/2.</text>
</comment>
<dbReference type="InterPro" id="IPR018509">
    <property type="entry name" value="DHquinase_II_CS"/>
</dbReference>
<name>A0A427XEL8_9TREE</name>